<reference evidence="2" key="1">
    <citation type="submission" date="2013-03" db="EMBL/GenBank/DDBJ databases">
        <title>The Genome Sequence of Anopheles christyi ACHKN1017.</title>
        <authorList>
            <consortium name="The Broad Institute Genomics Platform"/>
            <person name="Neafsey D.E."/>
            <person name="Besansky N."/>
            <person name="Walker B."/>
            <person name="Young S.K."/>
            <person name="Zeng Q."/>
            <person name="Gargeya S."/>
            <person name="Fitzgerald M."/>
            <person name="Haas B."/>
            <person name="Abouelleil A."/>
            <person name="Allen A.W."/>
            <person name="Alvarado L."/>
            <person name="Arachchi H.M."/>
            <person name="Berlin A.M."/>
            <person name="Chapman S.B."/>
            <person name="Gainer-Dewar J."/>
            <person name="Goldberg J."/>
            <person name="Griggs A."/>
            <person name="Gujja S."/>
            <person name="Hansen M."/>
            <person name="Howarth C."/>
            <person name="Imamovic A."/>
            <person name="Ireland A."/>
            <person name="Larimer J."/>
            <person name="McCowan C."/>
            <person name="Murphy C."/>
            <person name="Pearson M."/>
            <person name="Poon T.W."/>
            <person name="Priest M."/>
            <person name="Roberts A."/>
            <person name="Saif S."/>
            <person name="Shea T."/>
            <person name="Sisk P."/>
            <person name="Sykes S."/>
            <person name="Wortman J."/>
            <person name="Nusbaum C."/>
            <person name="Birren B."/>
        </authorList>
    </citation>
    <scope>NUCLEOTIDE SEQUENCE [LARGE SCALE GENOMIC DNA]</scope>
    <source>
        <strain evidence="2">ACHKN1017</strain>
    </source>
</reference>
<dbReference type="EnsemblMetazoa" id="ACHR014258-RA">
    <property type="protein sequence ID" value="ACHR014258-PA"/>
    <property type="gene ID" value="ACHR014258"/>
</dbReference>
<evidence type="ECO:0000313" key="2">
    <source>
        <dbReference type="Proteomes" id="UP000075881"/>
    </source>
</evidence>
<evidence type="ECO:0000313" key="1">
    <source>
        <dbReference type="EnsemblMetazoa" id="ACHR014258-PA"/>
    </source>
</evidence>
<dbReference type="Proteomes" id="UP000075881">
    <property type="component" value="Unassembled WGS sequence"/>
</dbReference>
<proteinExistence type="predicted"/>
<organism evidence="1 2">
    <name type="scientific">Anopheles christyi</name>
    <dbReference type="NCBI Taxonomy" id="43041"/>
    <lineage>
        <taxon>Eukaryota</taxon>
        <taxon>Metazoa</taxon>
        <taxon>Ecdysozoa</taxon>
        <taxon>Arthropoda</taxon>
        <taxon>Hexapoda</taxon>
        <taxon>Insecta</taxon>
        <taxon>Pterygota</taxon>
        <taxon>Neoptera</taxon>
        <taxon>Endopterygota</taxon>
        <taxon>Diptera</taxon>
        <taxon>Nematocera</taxon>
        <taxon>Culicoidea</taxon>
        <taxon>Culicidae</taxon>
        <taxon>Anophelinae</taxon>
        <taxon>Anopheles</taxon>
    </lineage>
</organism>
<protein>
    <submittedName>
        <fullName evidence="1">Uncharacterized protein</fullName>
    </submittedName>
</protein>
<dbReference type="AlphaFoldDB" id="A0A182KII2"/>
<sequence length="76" mass="7759">MNMVDDICDRLPARGSPNLNAGRMVLPGIAEWWADADATTGCTNVCGGGGCSAAFAVMASVSGMHSTRSKSSLGPR</sequence>
<accession>A0A182KII2</accession>
<keyword evidence="2" id="KW-1185">Reference proteome</keyword>
<reference evidence="1" key="2">
    <citation type="submission" date="2020-05" db="UniProtKB">
        <authorList>
            <consortium name="EnsemblMetazoa"/>
        </authorList>
    </citation>
    <scope>IDENTIFICATION</scope>
    <source>
        <strain evidence="1">ACHKN1017</strain>
    </source>
</reference>
<name>A0A182KII2_9DIPT</name>
<dbReference type="VEuPathDB" id="VectorBase:ACHR014258"/>